<reference evidence="2" key="1">
    <citation type="submission" date="2013-09" db="EMBL/GenBank/DDBJ databases">
        <title>Corchorus olitorius genome sequencing.</title>
        <authorList>
            <person name="Alam M."/>
            <person name="Haque M.S."/>
            <person name="Islam M.S."/>
            <person name="Emdad E.M."/>
            <person name="Islam M.M."/>
            <person name="Ahmed B."/>
            <person name="Halim A."/>
            <person name="Hossen Q.M.M."/>
            <person name="Hossain M.Z."/>
            <person name="Ahmed R."/>
            <person name="Khan M.M."/>
            <person name="Islam R."/>
            <person name="Rashid M.M."/>
            <person name="Khan S.A."/>
            <person name="Rahman M.S."/>
            <person name="Alam M."/>
            <person name="Yahiya A.S."/>
            <person name="Khan M.S."/>
            <person name="Azam M.S."/>
            <person name="Haque T."/>
            <person name="Lashkar M.Z.H."/>
            <person name="Akhand A.I."/>
            <person name="Morshed G."/>
            <person name="Roy S."/>
            <person name="Uddin K.S."/>
            <person name="Rabeya T."/>
            <person name="Hossain A.S."/>
            <person name="Chowdhury A."/>
            <person name="Snigdha A.R."/>
            <person name="Mortoza M.S."/>
            <person name="Matin S.A."/>
            <person name="Hoque S.M.E."/>
            <person name="Islam M.K."/>
            <person name="Roy D.K."/>
            <person name="Haider R."/>
            <person name="Moosa M.M."/>
            <person name="Elias S.M."/>
            <person name="Hasan A.M."/>
            <person name="Jahan S."/>
            <person name="Shafiuddin M."/>
            <person name="Mahmood N."/>
            <person name="Shommy N.S."/>
        </authorList>
    </citation>
    <scope>NUCLEOTIDE SEQUENCE [LARGE SCALE GENOMIC DNA]</scope>
    <source>
        <strain evidence="2">cv. O-4</strain>
    </source>
</reference>
<name>A0A1R3HY74_9ROSI</name>
<dbReference type="Proteomes" id="UP000187203">
    <property type="component" value="Unassembled WGS sequence"/>
</dbReference>
<sequence>MAEMPIDFLSISQWPPELAEVKEKRRVLKGKAVQNALKAERWYASKQPYDLGRR</sequence>
<proteinExistence type="predicted"/>
<organism evidence="1 2">
    <name type="scientific">Corchorus olitorius</name>
    <dbReference type="NCBI Taxonomy" id="93759"/>
    <lineage>
        <taxon>Eukaryota</taxon>
        <taxon>Viridiplantae</taxon>
        <taxon>Streptophyta</taxon>
        <taxon>Embryophyta</taxon>
        <taxon>Tracheophyta</taxon>
        <taxon>Spermatophyta</taxon>
        <taxon>Magnoliopsida</taxon>
        <taxon>eudicotyledons</taxon>
        <taxon>Gunneridae</taxon>
        <taxon>Pentapetalae</taxon>
        <taxon>rosids</taxon>
        <taxon>malvids</taxon>
        <taxon>Malvales</taxon>
        <taxon>Malvaceae</taxon>
        <taxon>Grewioideae</taxon>
        <taxon>Apeibeae</taxon>
        <taxon>Corchorus</taxon>
    </lineage>
</organism>
<dbReference type="AlphaFoldDB" id="A0A1R3HY74"/>
<comment type="caution">
    <text evidence="1">The sequence shown here is derived from an EMBL/GenBank/DDBJ whole genome shotgun (WGS) entry which is preliminary data.</text>
</comment>
<evidence type="ECO:0000313" key="1">
    <source>
        <dbReference type="EMBL" id="OMO75295.1"/>
    </source>
</evidence>
<gene>
    <name evidence="1" type="ORF">COLO4_26206</name>
</gene>
<evidence type="ECO:0000313" key="2">
    <source>
        <dbReference type="Proteomes" id="UP000187203"/>
    </source>
</evidence>
<dbReference type="EMBL" id="AWUE01019220">
    <property type="protein sequence ID" value="OMO75295.1"/>
    <property type="molecule type" value="Genomic_DNA"/>
</dbReference>
<keyword evidence="2" id="KW-1185">Reference proteome</keyword>
<accession>A0A1R3HY74</accession>
<protein>
    <submittedName>
        <fullName evidence="1">Uncharacterized protein</fullName>
    </submittedName>
</protein>